<gene>
    <name evidence="7" type="ORF">L0661_15050</name>
</gene>
<dbReference type="Pfam" id="PF04932">
    <property type="entry name" value="Wzy_C"/>
    <property type="match status" value="1"/>
</dbReference>
<feature type="transmembrane region" description="Helical" evidence="5">
    <location>
        <begin position="371"/>
        <end position="396"/>
    </location>
</feature>
<evidence type="ECO:0000259" key="6">
    <source>
        <dbReference type="Pfam" id="PF04932"/>
    </source>
</evidence>
<dbReference type="InterPro" id="IPR051533">
    <property type="entry name" value="WaaL-like"/>
</dbReference>
<feature type="transmembrane region" description="Helical" evidence="5">
    <location>
        <begin position="408"/>
        <end position="431"/>
    </location>
</feature>
<proteinExistence type="predicted"/>
<evidence type="ECO:0000256" key="5">
    <source>
        <dbReference type="SAM" id="Phobius"/>
    </source>
</evidence>
<reference evidence="7" key="1">
    <citation type="submission" date="2022-01" db="EMBL/GenBank/DDBJ databases">
        <title>Novel species in genus Dyadobacter.</title>
        <authorList>
            <person name="Ma C."/>
        </authorList>
    </citation>
    <scope>NUCLEOTIDE SEQUENCE</scope>
    <source>
        <strain evidence="7">CY357</strain>
    </source>
</reference>
<dbReference type="RefSeq" id="WP_235178328.1">
    <property type="nucleotide sequence ID" value="NZ_JAKFFV010000008.1"/>
</dbReference>
<feature type="transmembrane region" description="Helical" evidence="5">
    <location>
        <begin position="141"/>
        <end position="161"/>
    </location>
</feature>
<feature type="transmembrane region" description="Helical" evidence="5">
    <location>
        <begin position="61"/>
        <end position="77"/>
    </location>
</feature>
<feature type="domain" description="O-antigen ligase-related" evidence="6">
    <location>
        <begin position="244"/>
        <end position="387"/>
    </location>
</feature>
<keyword evidence="7" id="KW-0436">Ligase</keyword>
<keyword evidence="3 5" id="KW-1133">Transmembrane helix</keyword>
<evidence type="ECO:0000256" key="4">
    <source>
        <dbReference type="ARBA" id="ARBA00023136"/>
    </source>
</evidence>
<dbReference type="GO" id="GO:0016874">
    <property type="term" value="F:ligase activity"/>
    <property type="evidence" value="ECO:0007669"/>
    <property type="project" value="UniProtKB-KW"/>
</dbReference>
<protein>
    <submittedName>
        <fullName evidence="7">O-antigen ligase family protein</fullName>
    </submittedName>
</protein>
<evidence type="ECO:0000256" key="3">
    <source>
        <dbReference type="ARBA" id="ARBA00022989"/>
    </source>
</evidence>
<evidence type="ECO:0000256" key="1">
    <source>
        <dbReference type="ARBA" id="ARBA00004141"/>
    </source>
</evidence>
<dbReference type="Proteomes" id="UP001139411">
    <property type="component" value="Unassembled WGS sequence"/>
</dbReference>
<feature type="transmembrane region" description="Helical" evidence="5">
    <location>
        <begin position="119"/>
        <end position="135"/>
    </location>
</feature>
<dbReference type="PROSITE" id="PS51257">
    <property type="entry name" value="PROKAR_LIPOPROTEIN"/>
    <property type="match status" value="1"/>
</dbReference>
<name>A0A9X1QE29_9BACT</name>
<comment type="subcellular location">
    <subcellularLocation>
        <location evidence="1">Membrane</location>
        <topology evidence="1">Multi-pass membrane protein</topology>
    </subcellularLocation>
</comment>
<dbReference type="EMBL" id="JAKFFV010000008">
    <property type="protein sequence ID" value="MCF2499636.1"/>
    <property type="molecule type" value="Genomic_DNA"/>
</dbReference>
<dbReference type="PANTHER" id="PTHR37422">
    <property type="entry name" value="TEICHURONIC ACID BIOSYNTHESIS PROTEIN TUAE"/>
    <property type="match status" value="1"/>
</dbReference>
<dbReference type="AlphaFoldDB" id="A0A9X1QE29"/>
<feature type="transmembrane region" description="Helical" evidence="5">
    <location>
        <begin position="437"/>
        <end position="454"/>
    </location>
</feature>
<dbReference type="GO" id="GO:0016020">
    <property type="term" value="C:membrane"/>
    <property type="evidence" value="ECO:0007669"/>
    <property type="project" value="UniProtKB-SubCell"/>
</dbReference>
<sequence>MARLGIQAAMYWLAACMLVLTLGKLFEQLLLLGEDEMQTSLVLAFYIYCIISLLSASKHKLFHVLAIPVFTQFLHLFQKYAFTAGANSFWRLLPFGILSCYFAYFSLRKPISLTQGEKLFLFSWINIQAFFLLISPNFGYIISGGFLLYLIVLPSFFIYLKQVSTAIDFAENLELYLCALYIILGIGTFGLVVAGASYMGSDNLLATRNITDTNVTMAYFILLWPFVLLYASRRALNSLVRLALSAILLSVVVLSFSRGAVLLVIPYVILTSILAGNHFRFWHFLLLAFGIIGFVPDLLSQYHDSDMAYFWTLRFGDLLATDSLLDKLQEISGRAEIYETAYHLFLLKPLTGHGTGSFETLGPGYREAHSLFYTLLAENGMLGLVYFYGLFVSLLIQLISVCKMDRKLGLLLVSFTFYLIYNHTVGSVFVILPAKSVTINCLAPILLMCIYFYSQHVQKGHIGLADE</sequence>
<feature type="transmembrane region" description="Helical" evidence="5">
    <location>
        <begin position="89"/>
        <end position="107"/>
    </location>
</feature>
<evidence type="ECO:0000313" key="8">
    <source>
        <dbReference type="Proteomes" id="UP001139411"/>
    </source>
</evidence>
<dbReference type="PANTHER" id="PTHR37422:SF17">
    <property type="entry name" value="O-ANTIGEN LIGASE"/>
    <property type="match status" value="1"/>
</dbReference>
<accession>A0A9X1QE29</accession>
<evidence type="ECO:0000313" key="7">
    <source>
        <dbReference type="EMBL" id="MCF2499636.1"/>
    </source>
</evidence>
<feature type="transmembrane region" description="Helical" evidence="5">
    <location>
        <begin position="281"/>
        <end position="300"/>
    </location>
</feature>
<keyword evidence="2 5" id="KW-0812">Transmembrane</keyword>
<organism evidence="7 8">
    <name type="scientific">Dyadobacter chenhuakuii</name>
    <dbReference type="NCBI Taxonomy" id="2909339"/>
    <lineage>
        <taxon>Bacteria</taxon>
        <taxon>Pseudomonadati</taxon>
        <taxon>Bacteroidota</taxon>
        <taxon>Cytophagia</taxon>
        <taxon>Cytophagales</taxon>
        <taxon>Spirosomataceae</taxon>
        <taxon>Dyadobacter</taxon>
    </lineage>
</organism>
<comment type="caution">
    <text evidence="7">The sequence shown here is derived from an EMBL/GenBank/DDBJ whole genome shotgun (WGS) entry which is preliminary data.</text>
</comment>
<evidence type="ECO:0000256" key="2">
    <source>
        <dbReference type="ARBA" id="ARBA00022692"/>
    </source>
</evidence>
<keyword evidence="4 5" id="KW-0472">Membrane</keyword>
<feature type="transmembrane region" description="Helical" evidence="5">
    <location>
        <begin position="243"/>
        <end position="269"/>
    </location>
</feature>
<feature type="transmembrane region" description="Helical" evidence="5">
    <location>
        <begin position="37"/>
        <end position="54"/>
    </location>
</feature>
<dbReference type="InterPro" id="IPR007016">
    <property type="entry name" value="O-antigen_ligase-rel_domated"/>
</dbReference>
<feature type="transmembrane region" description="Helical" evidence="5">
    <location>
        <begin position="214"/>
        <end position="231"/>
    </location>
</feature>
<feature type="transmembrane region" description="Helical" evidence="5">
    <location>
        <begin position="173"/>
        <end position="194"/>
    </location>
</feature>